<proteinExistence type="predicted"/>
<dbReference type="EMBL" id="CM045763">
    <property type="protein sequence ID" value="KAI8021645.1"/>
    <property type="molecule type" value="Genomic_DNA"/>
</dbReference>
<reference evidence="1 2" key="1">
    <citation type="journal article" date="2022" name="Plant J.">
        <title>Chromosome-level genome of Camellia lanceoleosa provides a valuable resource for understanding genome evolution and self-incompatibility.</title>
        <authorList>
            <person name="Gong W."/>
            <person name="Xiao S."/>
            <person name="Wang L."/>
            <person name="Liao Z."/>
            <person name="Chang Y."/>
            <person name="Mo W."/>
            <person name="Hu G."/>
            <person name="Li W."/>
            <person name="Zhao G."/>
            <person name="Zhu H."/>
            <person name="Hu X."/>
            <person name="Ji K."/>
            <person name="Xiang X."/>
            <person name="Song Q."/>
            <person name="Yuan D."/>
            <person name="Jin S."/>
            <person name="Zhang L."/>
        </authorList>
    </citation>
    <scope>NUCLEOTIDE SEQUENCE [LARGE SCALE GENOMIC DNA]</scope>
    <source>
        <strain evidence="1">SQ_2022a</strain>
    </source>
</reference>
<evidence type="ECO:0000313" key="2">
    <source>
        <dbReference type="Proteomes" id="UP001060215"/>
    </source>
</evidence>
<sequence length="69" mass="7865">MKGEKKKSFEKNDGPRPLLSAGALLRHKLNQILDTKGKKNEKGKDEGRKDKAKTKDFDKEKGKHEDDET</sequence>
<evidence type="ECO:0000313" key="1">
    <source>
        <dbReference type="EMBL" id="KAI8021645.1"/>
    </source>
</evidence>
<comment type="caution">
    <text evidence="1">The sequence shown here is derived from an EMBL/GenBank/DDBJ whole genome shotgun (WGS) entry which is preliminary data.</text>
</comment>
<gene>
    <name evidence="1" type="ORF">LOK49_LG03G00517</name>
</gene>
<keyword evidence="2" id="KW-1185">Reference proteome</keyword>
<accession>A0ACC0I9Y7</accession>
<dbReference type="Proteomes" id="UP001060215">
    <property type="component" value="Chromosome 6"/>
</dbReference>
<organism evidence="1 2">
    <name type="scientific">Camellia lanceoleosa</name>
    <dbReference type="NCBI Taxonomy" id="1840588"/>
    <lineage>
        <taxon>Eukaryota</taxon>
        <taxon>Viridiplantae</taxon>
        <taxon>Streptophyta</taxon>
        <taxon>Embryophyta</taxon>
        <taxon>Tracheophyta</taxon>
        <taxon>Spermatophyta</taxon>
        <taxon>Magnoliopsida</taxon>
        <taxon>eudicotyledons</taxon>
        <taxon>Gunneridae</taxon>
        <taxon>Pentapetalae</taxon>
        <taxon>asterids</taxon>
        <taxon>Ericales</taxon>
        <taxon>Theaceae</taxon>
        <taxon>Camellia</taxon>
    </lineage>
</organism>
<name>A0ACC0I9Y7_9ERIC</name>
<protein>
    <submittedName>
        <fullName evidence="1">Uncharacterized protein</fullName>
    </submittedName>
</protein>